<evidence type="ECO:0000256" key="3">
    <source>
        <dbReference type="SAM" id="Phobius"/>
    </source>
</evidence>
<keyword evidence="3" id="KW-1133">Transmembrane helix</keyword>
<protein>
    <submittedName>
        <fullName evidence="4">EMB2076 protein</fullName>
    </submittedName>
</protein>
<dbReference type="InterPro" id="IPR036249">
    <property type="entry name" value="Thioredoxin-like_sf"/>
</dbReference>
<dbReference type="PANTHER" id="PTHR47447:SF17">
    <property type="entry name" value="OS12G0638900 PROTEIN"/>
    <property type="match status" value="1"/>
</dbReference>
<comment type="caution">
    <text evidence="4">The sequence shown here is derived from an EMBL/GenBank/DDBJ whole genome shotgun (WGS) entry which is preliminary data.</text>
</comment>
<proteinExistence type="predicted"/>
<organism evidence="4 5">
    <name type="scientific">Symbiodinium necroappetens</name>
    <dbReference type="NCBI Taxonomy" id="1628268"/>
    <lineage>
        <taxon>Eukaryota</taxon>
        <taxon>Sar</taxon>
        <taxon>Alveolata</taxon>
        <taxon>Dinophyceae</taxon>
        <taxon>Suessiales</taxon>
        <taxon>Symbiodiniaceae</taxon>
        <taxon>Symbiodinium</taxon>
    </lineage>
</organism>
<dbReference type="Proteomes" id="UP000601435">
    <property type="component" value="Unassembled WGS sequence"/>
</dbReference>
<gene>
    <name evidence="4" type="primary">EMB2076</name>
    <name evidence="4" type="ORF">SNEC2469_LOCUS19789</name>
</gene>
<dbReference type="OrthoDB" id="2360568at2759"/>
<keyword evidence="5" id="KW-1185">Reference proteome</keyword>
<evidence type="ECO:0000256" key="2">
    <source>
        <dbReference type="PROSITE-ProRule" id="PRU00708"/>
    </source>
</evidence>
<keyword evidence="1" id="KW-0677">Repeat</keyword>
<dbReference type="Gene3D" id="1.25.40.10">
    <property type="entry name" value="Tetratricopeptide repeat domain"/>
    <property type="match status" value="2"/>
</dbReference>
<evidence type="ECO:0000313" key="5">
    <source>
        <dbReference type="Proteomes" id="UP000601435"/>
    </source>
</evidence>
<dbReference type="NCBIfam" id="TIGR00756">
    <property type="entry name" value="PPR"/>
    <property type="match status" value="1"/>
</dbReference>
<keyword evidence="3" id="KW-0812">Transmembrane</keyword>
<evidence type="ECO:0000256" key="1">
    <source>
        <dbReference type="ARBA" id="ARBA00022737"/>
    </source>
</evidence>
<keyword evidence="3" id="KW-0472">Membrane</keyword>
<evidence type="ECO:0000313" key="4">
    <source>
        <dbReference type="EMBL" id="CAE7686986.1"/>
    </source>
</evidence>
<dbReference type="Gene3D" id="3.40.30.10">
    <property type="entry name" value="Glutaredoxin"/>
    <property type="match status" value="1"/>
</dbReference>
<accession>A0A812WMX5</accession>
<dbReference type="InterPro" id="IPR002885">
    <property type="entry name" value="PPR_rpt"/>
</dbReference>
<dbReference type="InterPro" id="IPR011990">
    <property type="entry name" value="TPR-like_helical_dom_sf"/>
</dbReference>
<dbReference type="AlphaFoldDB" id="A0A812WMX5"/>
<dbReference type="PANTHER" id="PTHR47447">
    <property type="entry name" value="OS03G0856100 PROTEIN"/>
    <property type="match status" value="1"/>
</dbReference>
<dbReference type="Pfam" id="PF13812">
    <property type="entry name" value="PPR_3"/>
    <property type="match status" value="1"/>
</dbReference>
<dbReference type="PROSITE" id="PS51375">
    <property type="entry name" value="PPR"/>
    <property type="match status" value="1"/>
</dbReference>
<dbReference type="EMBL" id="CAJNJA010034075">
    <property type="protein sequence ID" value="CAE7686986.1"/>
    <property type="molecule type" value="Genomic_DNA"/>
</dbReference>
<name>A0A812WMX5_9DINO</name>
<sequence>MQEMCRNNLVLVCTFKSVSCPVCPQKLQKLFMEPLRSLCREAMVKWIVLSPGPPAALKALRDQLHLKEDVPFVCDEDLQIAASVNATPNIGQILPCFFEIKADLSVGWSHIDRGSVFGDTKVQEFLTCRLNEAWELAEAAYCQLEIAIQRVRSSPEELQLGSQGHVPSPVIRDMFQFLEHWEGKHLAGSNRELHRTFSSFGMQKAEDCLEEAKFFRGRSMLEQNAELQEGRGRLLQRVLITGGTWQRCPGSIRQACQDGSYMVLVYSSMGLQNLEASNLEAIPWCSMSIPRLEEVRASMLHHIDLLGQPIKRSSLLPADEPTPAIMRKSTLRRIGFAVLSGIAICFVFAAIADEFFDKRGQPVPQNAANSAREIATTSIKNKPLSAAILVTCMEKVRELAAREIANTLRSLGTAAEAHRNVPMWSRGPAALHGAFQGSVVHGAARRISLTHKAPLAASVTRPLEQLGSPLDAAARRAAWKEAVSLLVSAVLARQQPLCSRKSVGKLLGACAAHWPLSLSLLTLAGRSRLTLDLRAFCAVAAAATASRAWRRALEQLKEAFCLFEPDDVSAGLAAAAGAHGPWQLAFAILADARRRHLLNFASYGSVIGGLAQSSSWRRVLVILDEMRKNGLSPNVATYSAALKALQSAAQWRCALQLFRASRSEVIPDAILWTSAISAVQEGGNHWALASWILGEAHGGRLQVNMHMCSAAMSAMEKSSEWQHALLLFATCSSQMRPDAVACNAALSTCGQGSRWEIACHLLETFTAGHFGLNAAAQAFAKAFSWRRCLLLMADLTQRSGVREAAASAAQEVHLQLPVLPPAPGKRRALQAALRQSLGARPLDKALPWASGFWVSGPDHPNQAFRHALGRQIL</sequence>
<feature type="transmembrane region" description="Helical" evidence="3">
    <location>
        <begin position="334"/>
        <end position="352"/>
    </location>
</feature>
<dbReference type="SUPFAM" id="SSF52833">
    <property type="entry name" value="Thioredoxin-like"/>
    <property type="match status" value="1"/>
</dbReference>
<feature type="repeat" description="PPR" evidence="2">
    <location>
        <begin position="599"/>
        <end position="633"/>
    </location>
</feature>
<reference evidence="4" key="1">
    <citation type="submission" date="2021-02" db="EMBL/GenBank/DDBJ databases">
        <authorList>
            <person name="Dougan E. K."/>
            <person name="Rhodes N."/>
            <person name="Thang M."/>
            <person name="Chan C."/>
        </authorList>
    </citation>
    <scope>NUCLEOTIDE SEQUENCE</scope>
</reference>